<evidence type="ECO:0000313" key="1">
    <source>
        <dbReference type="EMBL" id="NVO87966.1"/>
    </source>
</evidence>
<gene>
    <name evidence="2" type="ORF">CYJ91_06230</name>
    <name evidence="1" type="ORF">HWN39_05550</name>
</gene>
<dbReference type="EMBL" id="JABXWP010000006">
    <property type="protein sequence ID" value="NVO87966.1"/>
    <property type="molecule type" value="Genomic_DNA"/>
</dbReference>
<dbReference type="EMBL" id="PKJX01000002">
    <property type="protein sequence ID" value="PLA57394.1"/>
    <property type="molecule type" value="Genomic_DNA"/>
</dbReference>
<reference evidence="1 4" key="2">
    <citation type="submission" date="2020-06" db="EMBL/GenBank/DDBJ databases">
        <title>Lactobacillus rhamnosus QC,genome.</title>
        <authorList>
            <person name="Yi H."/>
            <person name="Jin M."/>
        </authorList>
    </citation>
    <scope>NUCLEOTIDE SEQUENCE [LARGE SCALE GENOMIC DNA]</scope>
    <source>
        <strain evidence="1 4">QC</strain>
    </source>
</reference>
<dbReference type="GeneID" id="69830631"/>
<organism evidence="1 4">
    <name type="scientific">Lacticaseibacillus rhamnosus</name>
    <name type="common">Lactobacillus rhamnosus</name>
    <dbReference type="NCBI Taxonomy" id="47715"/>
    <lineage>
        <taxon>Bacteria</taxon>
        <taxon>Bacillati</taxon>
        <taxon>Bacillota</taxon>
        <taxon>Bacilli</taxon>
        <taxon>Lactobacillales</taxon>
        <taxon>Lactobacillaceae</taxon>
        <taxon>Lacticaseibacillus</taxon>
    </lineage>
</organism>
<dbReference type="RefSeq" id="WP_005709863.1">
    <property type="nucleotide sequence ID" value="NZ_CAKMAS010000001.1"/>
</dbReference>
<dbReference type="Proteomes" id="UP000542889">
    <property type="component" value="Unassembled WGS sequence"/>
</dbReference>
<dbReference type="AlphaFoldDB" id="A0A180B6H2"/>
<dbReference type="Proteomes" id="UP000234212">
    <property type="component" value="Unassembled WGS sequence"/>
</dbReference>
<dbReference type="OrthoDB" id="2325497at2"/>
<sequence length="112" mass="12660">MTKLKKMTLNQKLATIIYTIIGLFVIGHLTPTMAVRTKLLMNGYFQSAFCARIQRSSENAYAPAYSHDDEGTVYYVKPSPVSQAELKQTTARLNRYAVKTFILSFAEVTWAD</sequence>
<evidence type="ECO:0000313" key="4">
    <source>
        <dbReference type="Proteomes" id="UP000542889"/>
    </source>
</evidence>
<comment type="caution">
    <text evidence="1">The sequence shown here is derived from an EMBL/GenBank/DDBJ whole genome shotgun (WGS) entry which is preliminary data.</text>
</comment>
<evidence type="ECO:0000313" key="3">
    <source>
        <dbReference type="Proteomes" id="UP000234212"/>
    </source>
</evidence>
<evidence type="ECO:0000313" key="2">
    <source>
        <dbReference type="EMBL" id="PLA57394.1"/>
    </source>
</evidence>
<reference evidence="2 3" key="1">
    <citation type="submission" date="2017-12" db="EMBL/GenBank/DDBJ databases">
        <title>Phylogenetic diversity of female urinary microbiome.</title>
        <authorList>
            <person name="Thomas-White K."/>
            <person name="Wolfe A.J."/>
        </authorList>
    </citation>
    <scope>NUCLEOTIDE SEQUENCE [LARGE SCALE GENOMIC DNA]</scope>
    <source>
        <strain evidence="2 3">UMB0004</strain>
    </source>
</reference>
<protein>
    <submittedName>
        <fullName evidence="1">Uncharacterized protein</fullName>
    </submittedName>
</protein>
<name>A0A180B6H2_LACRH</name>
<accession>A0A180B6H2</accession>
<proteinExistence type="predicted"/>